<comment type="caution">
    <text evidence="4">The sequence shown here is derived from an EMBL/GenBank/DDBJ whole genome shotgun (WGS) entry which is preliminary data.</text>
</comment>
<name>A0A3M8C6D5_9BACL</name>
<organism evidence="4 5">
    <name type="scientific">Brevibacillus invocatus</name>
    <dbReference type="NCBI Taxonomy" id="173959"/>
    <lineage>
        <taxon>Bacteria</taxon>
        <taxon>Bacillati</taxon>
        <taxon>Bacillota</taxon>
        <taxon>Bacilli</taxon>
        <taxon>Bacillales</taxon>
        <taxon>Paenibacillaceae</taxon>
        <taxon>Brevibacillus</taxon>
    </lineage>
</organism>
<evidence type="ECO:0000256" key="1">
    <source>
        <dbReference type="ARBA" id="ARBA00008898"/>
    </source>
</evidence>
<dbReference type="SMART" id="SM00903">
    <property type="entry name" value="Flavin_Reduct"/>
    <property type="match status" value="1"/>
</dbReference>
<reference evidence="4 5" key="1">
    <citation type="submission" date="2018-10" db="EMBL/GenBank/DDBJ databases">
        <title>Phylogenomics of Brevibacillus.</title>
        <authorList>
            <person name="Dunlap C."/>
        </authorList>
    </citation>
    <scope>NUCLEOTIDE SEQUENCE [LARGE SCALE GENOMIC DNA]</scope>
    <source>
        <strain evidence="4 5">JCM 12215</strain>
    </source>
</reference>
<dbReference type="GO" id="GO:0042602">
    <property type="term" value="F:riboflavin reductase (NADPH) activity"/>
    <property type="evidence" value="ECO:0007669"/>
    <property type="project" value="TreeGrafter"/>
</dbReference>
<dbReference type="RefSeq" id="WP_122910050.1">
    <property type="nucleotide sequence ID" value="NZ_CBCSBE010000009.1"/>
</dbReference>
<dbReference type="EMBL" id="RHHR01000029">
    <property type="protein sequence ID" value="RNB71254.1"/>
    <property type="molecule type" value="Genomic_DNA"/>
</dbReference>
<evidence type="ECO:0000256" key="2">
    <source>
        <dbReference type="ARBA" id="ARBA00023002"/>
    </source>
</evidence>
<dbReference type="SUPFAM" id="SSF50475">
    <property type="entry name" value="FMN-binding split barrel"/>
    <property type="match status" value="1"/>
</dbReference>
<evidence type="ECO:0000259" key="3">
    <source>
        <dbReference type="SMART" id="SM00903"/>
    </source>
</evidence>
<evidence type="ECO:0000313" key="4">
    <source>
        <dbReference type="EMBL" id="RNB71254.1"/>
    </source>
</evidence>
<dbReference type="AlphaFoldDB" id="A0A3M8C6D5"/>
<feature type="domain" description="Flavin reductase like" evidence="3">
    <location>
        <begin position="16"/>
        <end position="159"/>
    </location>
</feature>
<sequence length="166" mass="18466">MQTHVNKNVDTFKAIMGSYPTGVTIITTEDAEGNPAGLTANSFVSVSIDPLLVLFCVDAKAGSLHAFKKAGRFAVHILAVDQNEVCWRFASREPNKFDDVEWSWSKRRLPVLPESLGLMECKTAQVVEAGDHTIFIGEVVHIEKTDKEPLLYFRRKVGSIPDSWFA</sequence>
<evidence type="ECO:0000313" key="5">
    <source>
        <dbReference type="Proteomes" id="UP000282028"/>
    </source>
</evidence>
<dbReference type="GO" id="GO:0010181">
    <property type="term" value="F:FMN binding"/>
    <property type="evidence" value="ECO:0007669"/>
    <property type="project" value="InterPro"/>
</dbReference>
<dbReference type="InterPro" id="IPR012349">
    <property type="entry name" value="Split_barrel_FMN-bd"/>
</dbReference>
<dbReference type="PANTHER" id="PTHR30466:SF11">
    <property type="entry name" value="FLAVIN-DEPENDENT MONOOXYGENASE, REDUCTASE SUBUNIT HSAB"/>
    <property type="match status" value="1"/>
</dbReference>
<dbReference type="InterPro" id="IPR050268">
    <property type="entry name" value="NADH-dep_flavin_reductase"/>
</dbReference>
<dbReference type="Proteomes" id="UP000282028">
    <property type="component" value="Unassembled WGS sequence"/>
</dbReference>
<dbReference type="InterPro" id="IPR002563">
    <property type="entry name" value="Flavin_Rdtase-like_dom"/>
</dbReference>
<dbReference type="PANTHER" id="PTHR30466">
    <property type="entry name" value="FLAVIN REDUCTASE"/>
    <property type="match status" value="1"/>
</dbReference>
<proteinExistence type="inferred from homology"/>
<dbReference type="Pfam" id="PF01613">
    <property type="entry name" value="Flavin_Reduct"/>
    <property type="match status" value="1"/>
</dbReference>
<dbReference type="Gene3D" id="2.30.110.10">
    <property type="entry name" value="Electron Transport, Fmn-binding Protein, Chain A"/>
    <property type="match status" value="1"/>
</dbReference>
<dbReference type="OrthoDB" id="9792858at2"/>
<comment type="similarity">
    <text evidence="1">Belongs to the non-flavoprotein flavin reductase family.</text>
</comment>
<gene>
    <name evidence="4" type="ORF">EDM52_16395</name>
</gene>
<accession>A0A3M8C6D5</accession>
<keyword evidence="2" id="KW-0560">Oxidoreductase</keyword>
<protein>
    <submittedName>
        <fullName evidence="4">Flavin reductase</fullName>
    </submittedName>
</protein>
<keyword evidence="5" id="KW-1185">Reference proteome</keyword>